<feature type="transmembrane region" description="Helical" evidence="8">
    <location>
        <begin position="46"/>
        <end position="71"/>
    </location>
</feature>
<dbReference type="PROSITE" id="PS50893">
    <property type="entry name" value="ABC_TRANSPORTER_2"/>
    <property type="match status" value="1"/>
</dbReference>
<feature type="transmembrane region" description="Helical" evidence="8">
    <location>
        <begin position="280"/>
        <end position="306"/>
    </location>
</feature>
<protein>
    <submittedName>
        <fullName evidence="11">ABC transporter ATP-binding protein</fullName>
    </submittedName>
</protein>
<dbReference type="InterPro" id="IPR027417">
    <property type="entry name" value="P-loop_NTPase"/>
</dbReference>
<accession>A0ABW2EJ34</accession>
<dbReference type="Gene3D" id="1.20.1560.10">
    <property type="entry name" value="ABC transporter type 1, transmembrane domain"/>
    <property type="match status" value="1"/>
</dbReference>
<dbReference type="SUPFAM" id="SSF52540">
    <property type="entry name" value="P-loop containing nucleoside triphosphate hydrolases"/>
    <property type="match status" value="1"/>
</dbReference>
<dbReference type="InterPro" id="IPR036640">
    <property type="entry name" value="ABC1_TM_sf"/>
</dbReference>
<dbReference type="RefSeq" id="WP_204708738.1">
    <property type="nucleotide sequence ID" value="NZ_JBHSZV010000010.1"/>
</dbReference>
<evidence type="ECO:0000313" key="12">
    <source>
        <dbReference type="Proteomes" id="UP001596410"/>
    </source>
</evidence>
<comment type="caution">
    <text evidence="11">The sequence shown here is derived from an EMBL/GenBank/DDBJ whole genome shotgun (WGS) entry which is preliminary data.</text>
</comment>
<evidence type="ECO:0000313" key="11">
    <source>
        <dbReference type="EMBL" id="MFC7060911.1"/>
    </source>
</evidence>
<dbReference type="GO" id="GO:0005524">
    <property type="term" value="F:ATP binding"/>
    <property type="evidence" value="ECO:0007669"/>
    <property type="project" value="UniProtKB-KW"/>
</dbReference>
<proteinExistence type="predicted"/>
<organism evidence="11 12">
    <name type="scientific">Halobacillus seohaensis</name>
    <dbReference type="NCBI Taxonomy" id="447421"/>
    <lineage>
        <taxon>Bacteria</taxon>
        <taxon>Bacillati</taxon>
        <taxon>Bacillota</taxon>
        <taxon>Bacilli</taxon>
        <taxon>Bacillales</taxon>
        <taxon>Bacillaceae</taxon>
        <taxon>Halobacillus</taxon>
    </lineage>
</organism>
<dbReference type="Proteomes" id="UP001596410">
    <property type="component" value="Unassembled WGS sequence"/>
</dbReference>
<dbReference type="PANTHER" id="PTHR43394:SF1">
    <property type="entry name" value="ATP-BINDING CASSETTE SUB-FAMILY B MEMBER 10, MITOCHONDRIAL"/>
    <property type="match status" value="1"/>
</dbReference>
<keyword evidence="3" id="KW-0547">Nucleotide-binding</keyword>
<evidence type="ECO:0000256" key="1">
    <source>
        <dbReference type="ARBA" id="ARBA00004651"/>
    </source>
</evidence>
<evidence type="ECO:0000256" key="4">
    <source>
        <dbReference type="ARBA" id="ARBA00022840"/>
    </source>
</evidence>
<evidence type="ECO:0000256" key="2">
    <source>
        <dbReference type="ARBA" id="ARBA00022692"/>
    </source>
</evidence>
<evidence type="ECO:0000259" key="10">
    <source>
        <dbReference type="PROSITE" id="PS50929"/>
    </source>
</evidence>
<dbReference type="InterPro" id="IPR039421">
    <property type="entry name" value="Type_1_exporter"/>
</dbReference>
<evidence type="ECO:0000256" key="7">
    <source>
        <dbReference type="SAM" id="MobiDB-lite"/>
    </source>
</evidence>
<reference evidence="12" key="1">
    <citation type="journal article" date="2019" name="Int. J. Syst. Evol. Microbiol.">
        <title>The Global Catalogue of Microorganisms (GCM) 10K type strain sequencing project: providing services to taxonomists for standard genome sequencing and annotation.</title>
        <authorList>
            <consortium name="The Broad Institute Genomics Platform"/>
            <consortium name="The Broad Institute Genome Sequencing Center for Infectious Disease"/>
            <person name="Wu L."/>
            <person name="Ma J."/>
        </authorList>
    </citation>
    <scope>NUCLEOTIDE SEQUENCE [LARGE SCALE GENOMIC DNA]</scope>
    <source>
        <strain evidence="12">CGMCC 4.1621</strain>
    </source>
</reference>
<gene>
    <name evidence="11" type="ORF">ACFQIC_03375</name>
</gene>
<feature type="transmembrane region" description="Helical" evidence="8">
    <location>
        <begin position="161"/>
        <end position="182"/>
    </location>
</feature>
<keyword evidence="12" id="KW-1185">Reference proteome</keyword>
<keyword evidence="4 11" id="KW-0067">ATP-binding</keyword>
<dbReference type="InterPro" id="IPR003439">
    <property type="entry name" value="ABC_transporter-like_ATP-bd"/>
</dbReference>
<feature type="compositionally biased region" description="Basic and acidic residues" evidence="7">
    <location>
        <begin position="1"/>
        <end position="11"/>
    </location>
</feature>
<feature type="region of interest" description="Disordered" evidence="7">
    <location>
        <begin position="1"/>
        <end position="25"/>
    </location>
</feature>
<dbReference type="SMART" id="SM00382">
    <property type="entry name" value="AAA"/>
    <property type="match status" value="1"/>
</dbReference>
<keyword evidence="2 8" id="KW-0812">Transmembrane</keyword>
<dbReference type="PROSITE" id="PS50929">
    <property type="entry name" value="ABC_TM1F"/>
    <property type="match status" value="1"/>
</dbReference>
<dbReference type="InterPro" id="IPR003593">
    <property type="entry name" value="AAA+_ATPase"/>
</dbReference>
<sequence length="606" mass="67526">MDDSKKTDRTPIKRHQGIGASPPKVGDMKSTLKRIWSYMAYEKKRFTIVIVIILLSSILSLMGPYLLGVAVDRVIATPATETLLIMISLLVGVYAFHSLFLWLQNYLMIGIAQNTVYAMRRHLFAHLQQLPILFFQERQQGELMSRLTNDMENVSRTLNTAVIQFVTSVLTILGTVSVMLWLSPLLTLLTLMIVPVMYFGMKWITKRTGLYFKEQQNHLGDVNGYVEEIFSGQTIVSMFSREERVIKDFEEKNKALKTSGYWAQTYSGFIPKLMNMLNNIGFAIIVGAGGLLALNGNISIGVIVTFTTYSRQFTRPLNDLANQYNMILSAVAGAERAFQIIDETEEKQDEEQATAVDEMQGDIEFRSVGFSYKEEEKTLSNISFHASPGDTVALVGPTGAGKTTIISLLSRFYETDLGSILVDGRDIKSITRNSLRDQMAVVLQDSTMFNTTIRENLRYGRLDATDVEVEEVAKAAHAHEFIVNLPNGYNTVLDSDGKGVSHGQHQLLSIARAMLADPALLILDEATSSIDTVTEMKISDALAKLMEGRTTFVIAHRLNTIRSADLILVLQRGEIIEIGKHHDLVERGGFYSALVEAQQTGNHASV</sequence>
<feature type="domain" description="ABC transporter" evidence="9">
    <location>
        <begin position="363"/>
        <end position="597"/>
    </location>
</feature>
<feature type="domain" description="ABC transmembrane type-1" evidence="10">
    <location>
        <begin position="48"/>
        <end position="329"/>
    </location>
</feature>
<name>A0ABW2EJ34_9BACI</name>
<comment type="subcellular location">
    <subcellularLocation>
        <location evidence="1">Cell membrane</location>
        <topology evidence="1">Multi-pass membrane protein</topology>
    </subcellularLocation>
</comment>
<dbReference type="InterPro" id="IPR011527">
    <property type="entry name" value="ABC1_TM_dom"/>
</dbReference>
<feature type="transmembrane region" description="Helical" evidence="8">
    <location>
        <begin position="188"/>
        <end position="205"/>
    </location>
</feature>
<keyword evidence="5 8" id="KW-1133">Transmembrane helix</keyword>
<dbReference type="SUPFAM" id="SSF90123">
    <property type="entry name" value="ABC transporter transmembrane region"/>
    <property type="match status" value="1"/>
</dbReference>
<dbReference type="CDD" id="cd18547">
    <property type="entry name" value="ABC_6TM_Tm288_like"/>
    <property type="match status" value="1"/>
</dbReference>
<evidence type="ECO:0000259" key="9">
    <source>
        <dbReference type="PROSITE" id="PS50893"/>
    </source>
</evidence>
<dbReference type="EMBL" id="JBHSZV010000010">
    <property type="protein sequence ID" value="MFC7060911.1"/>
    <property type="molecule type" value="Genomic_DNA"/>
</dbReference>
<dbReference type="Pfam" id="PF00664">
    <property type="entry name" value="ABC_membrane"/>
    <property type="match status" value="1"/>
</dbReference>
<evidence type="ECO:0000256" key="3">
    <source>
        <dbReference type="ARBA" id="ARBA00022741"/>
    </source>
</evidence>
<feature type="transmembrane region" description="Helical" evidence="8">
    <location>
        <begin position="83"/>
        <end position="103"/>
    </location>
</feature>
<keyword evidence="6 8" id="KW-0472">Membrane</keyword>
<dbReference type="PANTHER" id="PTHR43394">
    <property type="entry name" value="ATP-DEPENDENT PERMEASE MDL1, MITOCHONDRIAL"/>
    <property type="match status" value="1"/>
</dbReference>
<evidence type="ECO:0000256" key="8">
    <source>
        <dbReference type="SAM" id="Phobius"/>
    </source>
</evidence>
<dbReference type="CDD" id="cd03254">
    <property type="entry name" value="ABCC_Glucan_exporter_like"/>
    <property type="match status" value="1"/>
</dbReference>
<evidence type="ECO:0000256" key="6">
    <source>
        <dbReference type="ARBA" id="ARBA00023136"/>
    </source>
</evidence>
<dbReference type="Pfam" id="PF00005">
    <property type="entry name" value="ABC_tran"/>
    <property type="match status" value="1"/>
</dbReference>
<dbReference type="Gene3D" id="3.40.50.300">
    <property type="entry name" value="P-loop containing nucleotide triphosphate hydrolases"/>
    <property type="match status" value="1"/>
</dbReference>
<evidence type="ECO:0000256" key="5">
    <source>
        <dbReference type="ARBA" id="ARBA00022989"/>
    </source>
</evidence>